<dbReference type="Pfam" id="PF14243">
    <property type="entry name" value="R2K_3"/>
    <property type="match status" value="1"/>
</dbReference>
<gene>
    <name evidence="2" type="ORF">E1298_41305</name>
</gene>
<dbReference type="OrthoDB" id="5355744at2"/>
<dbReference type="RefSeq" id="WP_131902834.1">
    <property type="nucleotide sequence ID" value="NZ_SMKU01000410.1"/>
</dbReference>
<dbReference type="AlphaFoldDB" id="A0A4V6PED5"/>
<keyword evidence="3" id="KW-1185">Reference proteome</keyword>
<name>A0A4V6PED5_9ACTN</name>
<feature type="domain" description="ATP-grasp" evidence="1">
    <location>
        <begin position="139"/>
        <end position="285"/>
    </location>
</feature>
<evidence type="ECO:0000259" key="1">
    <source>
        <dbReference type="Pfam" id="PF14243"/>
    </source>
</evidence>
<accession>A0A4V6PED5</accession>
<dbReference type="EMBL" id="SMKU01000410">
    <property type="protein sequence ID" value="TDD65507.1"/>
    <property type="molecule type" value="Genomic_DNA"/>
</dbReference>
<organism evidence="2 3">
    <name type="scientific">Actinomadura rubrisoli</name>
    <dbReference type="NCBI Taxonomy" id="2530368"/>
    <lineage>
        <taxon>Bacteria</taxon>
        <taxon>Bacillati</taxon>
        <taxon>Actinomycetota</taxon>
        <taxon>Actinomycetes</taxon>
        <taxon>Streptosporangiales</taxon>
        <taxon>Thermomonosporaceae</taxon>
        <taxon>Actinomadura</taxon>
    </lineage>
</organism>
<dbReference type="Proteomes" id="UP000294513">
    <property type="component" value="Unassembled WGS sequence"/>
</dbReference>
<protein>
    <recommendedName>
        <fullName evidence="1">ATP-grasp domain-containing protein</fullName>
    </recommendedName>
</protein>
<sequence>MTLTVLFCVDPLHPRRVDPHFSREAAAVRDHYGEIALIDHDALRRGDVEAAVRAVPSELGAVWYRGWMLTGDEYAAMATTMKRRGTVLLTHPDDYRRAHELPGWHDTFAGLTPHSVWHPLAPGQDPGDLNELGELVRPLGAGPGVIKDYVKSRKHEWNEACFVPDVKNLAQLHDVAAKMIALQDDYLAGGLVVREYEPYDGEGEARVWWVDGEPALVGPHPDSPDVEPEPELDSVAPAVRALGCRFITTDLARRTDGVWRVVEVGDGQVSDLPSSVDAMDLYAHLPVPD</sequence>
<comment type="caution">
    <text evidence="2">The sequence shown here is derived from an EMBL/GenBank/DDBJ whole genome shotgun (WGS) entry which is preliminary data.</text>
</comment>
<proteinExistence type="predicted"/>
<evidence type="ECO:0000313" key="2">
    <source>
        <dbReference type="EMBL" id="TDD65507.1"/>
    </source>
</evidence>
<evidence type="ECO:0000313" key="3">
    <source>
        <dbReference type="Proteomes" id="UP000294513"/>
    </source>
</evidence>
<reference evidence="2 3" key="1">
    <citation type="submission" date="2019-03" db="EMBL/GenBank/DDBJ databases">
        <title>Draft genome sequences of novel Actinobacteria.</title>
        <authorList>
            <person name="Sahin N."/>
            <person name="Ay H."/>
            <person name="Saygin H."/>
        </authorList>
    </citation>
    <scope>NUCLEOTIDE SEQUENCE [LARGE SCALE GENOMIC DNA]</scope>
    <source>
        <strain evidence="2 3">H3C3</strain>
    </source>
</reference>
<dbReference type="InterPro" id="IPR025643">
    <property type="entry name" value="R2K_3"/>
</dbReference>